<evidence type="ECO:0000313" key="4">
    <source>
        <dbReference type="EMBL" id="RCX20054.1"/>
    </source>
</evidence>
<dbReference type="EMBL" id="QPJT01000002">
    <property type="protein sequence ID" value="RCX20054.1"/>
    <property type="molecule type" value="Genomic_DNA"/>
</dbReference>
<dbReference type="Proteomes" id="UP000253034">
    <property type="component" value="Unassembled WGS sequence"/>
</dbReference>
<keyword evidence="5" id="KW-1185">Reference proteome</keyword>
<feature type="domain" description="Galactosyltransferase C-terminal" evidence="3">
    <location>
        <begin position="171"/>
        <end position="217"/>
    </location>
</feature>
<accession>A0A369BK33</accession>
<gene>
    <name evidence="4" type="ORF">DFR58_102123</name>
</gene>
<evidence type="ECO:0000256" key="1">
    <source>
        <dbReference type="ARBA" id="ARBA00022679"/>
    </source>
</evidence>
<dbReference type="Gene3D" id="3.90.550.10">
    <property type="entry name" value="Spore Coat Polysaccharide Biosynthesis Protein SpsA, Chain A"/>
    <property type="match status" value="1"/>
</dbReference>
<proteinExistence type="predicted"/>
<organism evidence="4 5">
    <name type="scientific">Anaerobacterium chartisolvens</name>
    <dbReference type="NCBI Taxonomy" id="1297424"/>
    <lineage>
        <taxon>Bacteria</taxon>
        <taxon>Bacillati</taxon>
        <taxon>Bacillota</taxon>
        <taxon>Clostridia</taxon>
        <taxon>Eubacteriales</taxon>
        <taxon>Oscillospiraceae</taxon>
        <taxon>Anaerobacterium</taxon>
    </lineage>
</organism>
<dbReference type="GO" id="GO:0016740">
    <property type="term" value="F:transferase activity"/>
    <property type="evidence" value="ECO:0007669"/>
    <property type="project" value="UniProtKB-KW"/>
</dbReference>
<comment type="caution">
    <text evidence="4">The sequence shown here is derived from an EMBL/GenBank/DDBJ whole genome shotgun (WGS) entry which is preliminary data.</text>
</comment>
<dbReference type="InterPro" id="IPR029044">
    <property type="entry name" value="Nucleotide-diphossugar_trans"/>
</dbReference>
<evidence type="ECO:0000313" key="5">
    <source>
        <dbReference type="Proteomes" id="UP000253034"/>
    </source>
</evidence>
<dbReference type="Pfam" id="PF00535">
    <property type="entry name" value="Glycos_transf_2"/>
    <property type="match status" value="1"/>
</dbReference>
<dbReference type="InterPro" id="IPR001173">
    <property type="entry name" value="Glyco_trans_2-like"/>
</dbReference>
<sequence length="269" mass="31002">MKEASIVIPTRDKLSRLHLVLKALEGQINDAVEVVIVFDGCSDEVVKRFNDIKLPYKTITVIHDSNVGRARARNSGILRACGEIVIFLDDDRIPCAGFVTKHINRHKNGRYMVIGERAEIHYSEEKLLEICKTGFSRQVLEQMRKNSVKERYNVMKKAARAILGQAIERVTFTTGNSSVPRNELLKTGMFDENFSGWGVEDVDLGYRLSRNGLRAVRDYSIVNYHLLHPVDTGKQKIEYWRNFSYFMKKIEDDRMSRFIMKALSIFMYG</sequence>
<dbReference type="InterPro" id="IPR027791">
    <property type="entry name" value="Galactosyl_T_C"/>
</dbReference>
<dbReference type="AlphaFoldDB" id="A0A369BK33"/>
<reference evidence="4 5" key="1">
    <citation type="submission" date="2018-07" db="EMBL/GenBank/DDBJ databases">
        <title>Genomic Encyclopedia of Type Strains, Phase IV (KMG-IV): sequencing the most valuable type-strain genomes for metagenomic binning, comparative biology and taxonomic classification.</title>
        <authorList>
            <person name="Goeker M."/>
        </authorList>
    </citation>
    <scope>NUCLEOTIDE SEQUENCE [LARGE SCALE GENOMIC DNA]</scope>
    <source>
        <strain evidence="4 5">DSM 27016</strain>
    </source>
</reference>
<dbReference type="OrthoDB" id="9812302at2"/>
<feature type="domain" description="Glycosyltransferase 2-like" evidence="2">
    <location>
        <begin position="5"/>
        <end position="122"/>
    </location>
</feature>
<dbReference type="InterPro" id="IPR050834">
    <property type="entry name" value="Glycosyltransf_2"/>
</dbReference>
<dbReference type="PANTHER" id="PTHR43685">
    <property type="entry name" value="GLYCOSYLTRANSFERASE"/>
    <property type="match status" value="1"/>
</dbReference>
<keyword evidence="1 4" id="KW-0808">Transferase</keyword>
<name>A0A369BK33_9FIRM</name>
<evidence type="ECO:0000259" key="2">
    <source>
        <dbReference type="Pfam" id="PF00535"/>
    </source>
</evidence>
<dbReference type="Pfam" id="PF02709">
    <property type="entry name" value="Glyco_transf_7C"/>
    <property type="match status" value="1"/>
</dbReference>
<dbReference type="PANTHER" id="PTHR43685:SF3">
    <property type="entry name" value="SLR2126 PROTEIN"/>
    <property type="match status" value="1"/>
</dbReference>
<dbReference type="RefSeq" id="WP_114296173.1">
    <property type="nucleotide sequence ID" value="NZ_QPJT01000002.1"/>
</dbReference>
<evidence type="ECO:0000259" key="3">
    <source>
        <dbReference type="Pfam" id="PF02709"/>
    </source>
</evidence>
<dbReference type="SUPFAM" id="SSF53448">
    <property type="entry name" value="Nucleotide-diphospho-sugar transferases"/>
    <property type="match status" value="1"/>
</dbReference>
<protein>
    <submittedName>
        <fullName evidence="4">GT2 family glycosyltransferase</fullName>
    </submittedName>
</protein>